<evidence type="ECO:0000256" key="1">
    <source>
        <dbReference type="SAM" id="MobiDB-lite"/>
    </source>
</evidence>
<keyword evidence="2" id="KW-0732">Signal</keyword>
<evidence type="ECO:0000313" key="3">
    <source>
        <dbReference type="EMBL" id="GAU42881.1"/>
    </source>
</evidence>
<dbReference type="Proteomes" id="UP000242715">
    <property type="component" value="Unassembled WGS sequence"/>
</dbReference>
<dbReference type="EMBL" id="DF973945">
    <property type="protein sequence ID" value="GAU42881.1"/>
    <property type="molecule type" value="Genomic_DNA"/>
</dbReference>
<protein>
    <recommendedName>
        <fullName evidence="5">Transmembrane protein</fullName>
    </recommendedName>
</protein>
<evidence type="ECO:0000313" key="4">
    <source>
        <dbReference type="Proteomes" id="UP000242715"/>
    </source>
</evidence>
<keyword evidence="4" id="KW-1185">Reference proteome</keyword>
<feature type="compositionally biased region" description="Basic and acidic residues" evidence="1">
    <location>
        <begin position="149"/>
        <end position="163"/>
    </location>
</feature>
<evidence type="ECO:0008006" key="5">
    <source>
        <dbReference type="Google" id="ProtNLM"/>
    </source>
</evidence>
<reference evidence="4" key="1">
    <citation type="journal article" date="2017" name="Front. Plant Sci.">
        <title>Climate Clever Clovers: New Paradigm to Reduce the Environmental Footprint of Ruminants by Breeding Low Methanogenic Forages Utilizing Haplotype Variation.</title>
        <authorList>
            <person name="Kaur P."/>
            <person name="Appels R."/>
            <person name="Bayer P.E."/>
            <person name="Keeble-Gagnere G."/>
            <person name="Wang J."/>
            <person name="Hirakawa H."/>
            <person name="Shirasawa K."/>
            <person name="Vercoe P."/>
            <person name="Stefanova K."/>
            <person name="Durmic Z."/>
            <person name="Nichols P."/>
            <person name="Revell C."/>
            <person name="Isobe S.N."/>
            <person name="Edwards D."/>
            <person name="Erskine W."/>
        </authorList>
    </citation>
    <scope>NUCLEOTIDE SEQUENCE [LARGE SCALE GENOMIC DNA]</scope>
    <source>
        <strain evidence="4">cv. Daliak</strain>
    </source>
</reference>
<name>A0A2Z6NGK2_TRISU</name>
<dbReference type="AlphaFoldDB" id="A0A2Z6NGK2"/>
<feature type="region of interest" description="Disordered" evidence="1">
    <location>
        <begin position="146"/>
        <end position="170"/>
    </location>
</feature>
<accession>A0A2Z6NGK2</accession>
<proteinExistence type="predicted"/>
<evidence type="ECO:0000256" key="2">
    <source>
        <dbReference type="SAM" id="SignalP"/>
    </source>
</evidence>
<feature type="chain" id="PRO_5016244083" description="Transmembrane protein" evidence="2">
    <location>
        <begin position="17"/>
        <end position="170"/>
    </location>
</feature>
<feature type="signal peptide" evidence="2">
    <location>
        <begin position="1"/>
        <end position="16"/>
    </location>
</feature>
<organism evidence="3 4">
    <name type="scientific">Trifolium subterraneum</name>
    <name type="common">Subterranean clover</name>
    <dbReference type="NCBI Taxonomy" id="3900"/>
    <lineage>
        <taxon>Eukaryota</taxon>
        <taxon>Viridiplantae</taxon>
        <taxon>Streptophyta</taxon>
        <taxon>Embryophyta</taxon>
        <taxon>Tracheophyta</taxon>
        <taxon>Spermatophyta</taxon>
        <taxon>Magnoliopsida</taxon>
        <taxon>eudicotyledons</taxon>
        <taxon>Gunneridae</taxon>
        <taxon>Pentapetalae</taxon>
        <taxon>rosids</taxon>
        <taxon>fabids</taxon>
        <taxon>Fabales</taxon>
        <taxon>Fabaceae</taxon>
        <taxon>Papilionoideae</taxon>
        <taxon>50 kb inversion clade</taxon>
        <taxon>NPAAA clade</taxon>
        <taxon>Hologalegina</taxon>
        <taxon>IRL clade</taxon>
        <taxon>Trifolieae</taxon>
        <taxon>Trifolium</taxon>
    </lineage>
</organism>
<gene>
    <name evidence="3" type="ORF">TSUD_231930</name>
</gene>
<sequence>MLLVIVLSSIVSSAVRELFSLDSCEFSYAPLFYPPFLSSSCLDLKKVRKRLKLCNFPLYCNNITVHLLPCWLQKCCSSSPHNSPPLKSLSIPTSSPSHLIVNINVLALIVVTLSICSIVVAAILDISVPPTNPTSALLLFRAKGGNGKETPRQRGGEERRLVGDSEWQTL</sequence>